<keyword evidence="1" id="KW-0378">Hydrolase</keyword>
<dbReference type="InterPro" id="IPR000086">
    <property type="entry name" value="NUDIX_hydrolase_dom"/>
</dbReference>
<dbReference type="RefSeq" id="WP_246010044.1">
    <property type="nucleotide sequence ID" value="NZ_RCDD01000003.1"/>
</dbReference>
<dbReference type="SUPFAM" id="SSF55811">
    <property type="entry name" value="Nudix"/>
    <property type="match status" value="1"/>
</dbReference>
<dbReference type="EMBL" id="RCDD01000003">
    <property type="protein sequence ID" value="RLK58389.1"/>
    <property type="molecule type" value="Genomic_DNA"/>
</dbReference>
<evidence type="ECO:0000256" key="1">
    <source>
        <dbReference type="ARBA" id="ARBA00022801"/>
    </source>
</evidence>
<comment type="caution">
    <text evidence="3">The sequence shown here is derived from an EMBL/GenBank/DDBJ whole genome shotgun (WGS) entry which is preliminary data.</text>
</comment>
<dbReference type="GO" id="GO:0016787">
    <property type="term" value="F:hydrolase activity"/>
    <property type="evidence" value="ECO:0007669"/>
    <property type="project" value="UniProtKB-KW"/>
</dbReference>
<accession>A0A421B1U2</accession>
<name>A0A421B1U2_9PSEU</name>
<organism evidence="3 4">
    <name type="scientific">Actinokineospora cianjurensis</name>
    <dbReference type="NCBI Taxonomy" id="585224"/>
    <lineage>
        <taxon>Bacteria</taxon>
        <taxon>Bacillati</taxon>
        <taxon>Actinomycetota</taxon>
        <taxon>Actinomycetes</taxon>
        <taxon>Pseudonocardiales</taxon>
        <taxon>Pseudonocardiaceae</taxon>
        <taxon>Actinokineospora</taxon>
    </lineage>
</organism>
<evidence type="ECO:0000313" key="3">
    <source>
        <dbReference type="EMBL" id="RLK58389.1"/>
    </source>
</evidence>
<proteinExistence type="predicted"/>
<dbReference type="Pfam" id="PF00293">
    <property type="entry name" value="NUDIX"/>
    <property type="match status" value="1"/>
</dbReference>
<dbReference type="InterPro" id="IPR020084">
    <property type="entry name" value="NUDIX_hydrolase_CS"/>
</dbReference>
<dbReference type="PROSITE" id="PS51462">
    <property type="entry name" value="NUDIX"/>
    <property type="match status" value="1"/>
</dbReference>
<dbReference type="PROSITE" id="PS00893">
    <property type="entry name" value="NUDIX_BOX"/>
    <property type="match status" value="1"/>
</dbReference>
<sequence length="177" mass="19466">MTKLKHSTASTFVFHRFPQGWRLGLVVQPRLGRHMIVGGHVEADETAAEAAVREAMEESGLGVRLVPGPAPLVPMGYPHPAVVAPWWVNEMPVPADNHLDVPHVHMDHQYLALAESLVPEREPAHPFGWYGEDELAGLEMFDDTRMLAGALFPIIDELISAGDAARSWRVLESANLA</sequence>
<dbReference type="InterPro" id="IPR015797">
    <property type="entry name" value="NUDIX_hydrolase-like_dom_sf"/>
</dbReference>
<evidence type="ECO:0000259" key="2">
    <source>
        <dbReference type="PROSITE" id="PS51462"/>
    </source>
</evidence>
<dbReference type="Gene3D" id="3.90.79.10">
    <property type="entry name" value="Nucleoside Triphosphate Pyrophosphohydrolase"/>
    <property type="match status" value="1"/>
</dbReference>
<gene>
    <name evidence="3" type="ORF">CLV68_4488</name>
</gene>
<protein>
    <submittedName>
        <fullName evidence="3">NUDIX domain-containing protein</fullName>
    </submittedName>
</protein>
<feature type="domain" description="Nudix hydrolase" evidence="2">
    <location>
        <begin position="4"/>
        <end position="172"/>
    </location>
</feature>
<dbReference type="Proteomes" id="UP000282454">
    <property type="component" value="Unassembled WGS sequence"/>
</dbReference>
<reference evidence="3 4" key="1">
    <citation type="submission" date="2018-10" db="EMBL/GenBank/DDBJ databases">
        <title>Genomic Encyclopedia of Archaeal and Bacterial Type Strains, Phase II (KMG-II): from individual species to whole genera.</title>
        <authorList>
            <person name="Goeker M."/>
        </authorList>
    </citation>
    <scope>NUCLEOTIDE SEQUENCE [LARGE SCALE GENOMIC DNA]</scope>
    <source>
        <strain evidence="3 4">DSM 45657</strain>
    </source>
</reference>
<keyword evidence="4" id="KW-1185">Reference proteome</keyword>
<evidence type="ECO:0000313" key="4">
    <source>
        <dbReference type="Proteomes" id="UP000282454"/>
    </source>
</evidence>
<dbReference type="AlphaFoldDB" id="A0A421B1U2"/>